<dbReference type="InterPro" id="IPR036397">
    <property type="entry name" value="RNaseH_sf"/>
</dbReference>
<dbReference type="RefSeq" id="WP_134116499.1">
    <property type="nucleotide sequence ID" value="NZ_SOEG01000011.1"/>
</dbReference>
<organism evidence="2 3">
    <name type="scientific">Orenia marismortui</name>
    <dbReference type="NCBI Taxonomy" id="46469"/>
    <lineage>
        <taxon>Bacteria</taxon>
        <taxon>Bacillati</taxon>
        <taxon>Bacillota</taxon>
        <taxon>Clostridia</taxon>
        <taxon>Halanaerobiales</taxon>
        <taxon>Halobacteroidaceae</taxon>
        <taxon>Orenia</taxon>
    </lineage>
</organism>
<accession>A0A4R8H9D4</accession>
<name>A0A4R8H9D4_9FIRM</name>
<dbReference type="GO" id="GO:0004523">
    <property type="term" value="F:RNA-DNA hybrid ribonuclease activity"/>
    <property type="evidence" value="ECO:0007669"/>
    <property type="project" value="InterPro"/>
</dbReference>
<dbReference type="GO" id="GO:0003676">
    <property type="term" value="F:nucleic acid binding"/>
    <property type="evidence" value="ECO:0007669"/>
    <property type="project" value="InterPro"/>
</dbReference>
<evidence type="ECO:0000313" key="3">
    <source>
        <dbReference type="Proteomes" id="UP000295832"/>
    </source>
</evidence>
<dbReference type="AlphaFoldDB" id="A0A4R8H9D4"/>
<reference evidence="2 3" key="1">
    <citation type="submission" date="2019-03" db="EMBL/GenBank/DDBJ databases">
        <title>Subsurface microbial communities from deep shales in Ohio and West Virginia, USA.</title>
        <authorList>
            <person name="Wrighton K."/>
        </authorList>
    </citation>
    <scope>NUCLEOTIDE SEQUENCE [LARGE SCALE GENOMIC DNA]</scope>
    <source>
        <strain evidence="2 3">MSL 6dP</strain>
    </source>
</reference>
<dbReference type="Proteomes" id="UP000295832">
    <property type="component" value="Unassembled WGS sequence"/>
</dbReference>
<dbReference type="Pfam" id="PF00075">
    <property type="entry name" value="RNase_H"/>
    <property type="match status" value="1"/>
</dbReference>
<sequence length="326" mass="38174">MAYKCEKELRLKAKEFIEKLKNEDIEGEITQVRDYMVKVNIKKNDDQFGNLNIYYSPKKEKYTLKCHELRNRQLEQGLISLWEGRNFFCQEGNKEKSSVDYQIYVDGSYIEGKIGYGVVILDDNKLVEEISGEVTDPLAQHSRQVGGELVATQEGVKWCHKNRVEEVDIFYDMENIKKWATGEYKTNKALTQNFKEFINKSKVKINWHKVKAHTGVKWNERADKLAKAGAINGSNQNRENNLIEELEEIANKFVDYLQRNGYTVEYKGIYNSNCAKLKLSDGINFLGHLNIYNTNKLNLVPKYHELKAKEYQSELEELWQEFLKRN</sequence>
<dbReference type="InterPro" id="IPR012337">
    <property type="entry name" value="RNaseH-like_sf"/>
</dbReference>
<evidence type="ECO:0000313" key="2">
    <source>
        <dbReference type="EMBL" id="TDX51664.1"/>
    </source>
</evidence>
<dbReference type="Gene3D" id="3.30.420.10">
    <property type="entry name" value="Ribonuclease H-like superfamily/Ribonuclease H"/>
    <property type="match status" value="1"/>
</dbReference>
<keyword evidence="3" id="KW-1185">Reference proteome</keyword>
<gene>
    <name evidence="2" type="ORF">C7959_11160</name>
</gene>
<protein>
    <submittedName>
        <fullName evidence="2">Ribonuclease HI</fullName>
    </submittedName>
</protein>
<evidence type="ECO:0000259" key="1">
    <source>
        <dbReference type="PROSITE" id="PS50879"/>
    </source>
</evidence>
<feature type="domain" description="RNase H type-1" evidence="1">
    <location>
        <begin position="97"/>
        <end position="231"/>
    </location>
</feature>
<proteinExistence type="predicted"/>
<dbReference type="CDD" id="cd09277">
    <property type="entry name" value="RNase_HI_bacteria_like"/>
    <property type="match status" value="1"/>
</dbReference>
<dbReference type="STRING" id="926561.GCA_000379025_01289"/>
<dbReference type="PROSITE" id="PS50879">
    <property type="entry name" value="RNASE_H_1"/>
    <property type="match status" value="1"/>
</dbReference>
<dbReference type="EMBL" id="SOEG01000011">
    <property type="protein sequence ID" value="TDX51664.1"/>
    <property type="molecule type" value="Genomic_DNA"/>
</dbReference>
<dbReference type="SUPFAM" id="SSF53098">
    <property type="entry name" value="Ribonuclease H-like"/>
    <property type="match status" value="1"/>
</dbReference>
<comment type="caution">
    <text evidence="2">The sequence shown here is derived from an EMBL/GenBank/DDBJ whole genome shotgun (WGS) entry which is preliminary data.</text>
</comment>
<dbReference type="InterPro" id="IPR002156">
    <property type="entry name" value="RNaseH_domain"/>
</dbReference>